<sequence>MCHIKKRPLYMSARNTILKATMAGSKASSRSFYRSKTPHTLPLPPCGKPG</sequence>
<proteinExistence type="predicted"/>
<reference evidence="2" key="1">
    <citation type="submission" date="2014-11" db="EMBL/GenBank/DDBJ databases">
        <authorList>
            <person name="Amaro Gonzalez C."/>
        </authorList>
    </citation>
    <scope>NUCLEOTIDE SEQUENCE</scope>
</reference>
<reference evidence="2" key="2">
    <citation type="journal article" date="2015" name="Fish Shellfish Immunol.">
        <title>Early steps in the European eel (Anguilla anguilla)-Vibrio vulnificus interaction in the gills: Role of the RtxA13 toxin.</title>
        <authorList>
            <person name="Callol A."/>
            <person name="Pajuelo D."/>
            <person name="Ebbesson L."/>
            <person name="Teles M."/>
            <person name="MacKenzie S."/>
            <person name="Amaro C."/>
        </authorList>
    </citation>
    <scope>NUCLEOTIDE SEQUENCE</scope>
</reference>
<protein>
    <submittedName>
        <fullName evidence="2">Uncharacterized protein</fullName>
    </submittedName>
</protein>
<accession>A0A0E9XQB0</accession>
<organism evidence="2">
    <name type="scientific">Anguilla anguilla</name>
    <name type="common">European freshwater eel</name>
    <name type="synonym">Muraena anguilla</name>
    <dbReference type="NCBI Taxonomy" id="7936"/>
    <lineage>
        <taxon>Eukaryota</taxon>
        <taxon>Metazoa</taxon>
        <taxon>Chordata</taxon>
        <taxon>Craniata</taxon>
        <taxon>Vertebrata</taxon>
        <taxon>Euteleostomi</taxon>
        <taxon>Actinopterygii</taxon>
        <taxon>Neopterygii</taxon>
        <taxon>Teleostei</taxon>
        <taxon>Anguilliformes</taxon>
        <taxon>Anguillidae</taxon>
        <taxon>Anguilla</taxon>
    </lineage>
</organism>
<evidence type="ECO:0000313" key="2">
    <source>
        <dbReference type="EMBL" id="JAI04627.1"/>
    </source>
</evidence>
<evidence type="ECO:0000256" key="1">
    <source>
        <dbReference type="SAM" id="MobiDB-lite"/>
    </source>
</evidence>
<feature type="compositionally biased region" description="Pro residues" evidence="1">
    <location>
        <begin position="41"/>
        <end position="50"/>
    </location>
</feature>
<dbReference type="EMBL" id="GBXM01003951">
    <property type="protein sequence ID" value="JAI04627.1"/>
    <property type="molecule type" value="Transcribed_RNA"/>
</dbReference>
<name>A0A0E9XQB0_ANGAN</name>
<dbReference type="AlphaFoldDB" id="A0A0E9XQB0"/>
<feature type="region of interest" description="Disordered" evidence="1">
    <location>
        <begin position="21"/>
        <end position="50"/>
    </location>
</feature>